<feature type="compositionally biased region" description="Basic and acidic residues" evidence="1">
    <location>
        <begin position="22"/>
        <end position="54"/>
    </location>
</feature>
<dbReference type="Ensembl" id="ENSTNIT00000000516.1">
    <property type="protein sequence ID" value="ENSTNIP00000002208.1"/>
    <property type="gene ID" value="ENSTNIG00000001346.1"/>
</dbReference>
<evidence type="ECO:0000256" key="1">
    <source>
        <dbReference type="SAM" id="MobiDB-lite"/>
    </source>
</evidence>
<dbReference type="Proteomes" id="UP000007303">
    <property type="component" value="Unassembled WGS sequence"/>
</dbReference>
<organism evidence="2 3">
    <name type="scientific">Tetraodon nigroviridis</name>
    <name type="common">Spotted green pufferfish</name>
    <name type="synonym">Chelonodon nigroviridis</name>
    <dbReference type="NCBI Taxonomy" id="99883"/>
    <lineage>
        <taxon>Eukaryota</taxon>
        <taxon>Metazoa</taxon>
        <taxon>Chordata</taxon>
        <taxon>Craniata</taxon>
        <taxon>Vertebrata</taxon>
        <taxon>Euteleostomi</taxon>
        <taxon>Actinopterygii</taxon>
        <taxon>Neopterygii</taxon>
        <taxon>Teleostei</taxon>
        <taxon>Neoteleostei</taxon>
        <taxon>Acanthomorphata</taxon>
        <taxon>Eupercaria</taxon>
        <taxon>Tetraodontiformes</taxon>
        <taxon>Tetradontoidea</taxon>
        <taxon>Tetraodontidae</taxon>
        <taxon>Tetraodon</taxon>
    </lineage>
</organism>
<reference evidence="3" key="1">
    <citation type="journal article" date="2004" name="Nature">
        <title>Genome duplication in the teleost fish Tetraodon nigroviridis reveals the early vertebrate proto-karyotype.</title>
        <authorList>
            <person name="Jaillon O."/>
            <person name="Aury J.-M."/>
            <person name="Brunet F."/>
            <person name="Petit J.-L."/>
            <person name="Stange-Thomann N."/>
            <person name="Mauceli E."/>
            <person name="Bouneau L."/>
            <person name="Fischer C."/>
            <person name="Ozouf-Costaz C."/>
            <person name="Bernot A."/>
            <person name="Nicaud S."/>
            <person name="Jaffe D."/>
            <person name="Fisher S."/>
            <person name="Lutfalla G."/>
            <person name="Dossat C."/>
            <person name="Segurens B."/>
            <person name="Dasilva C."/>
            <person name="Salanoubat M."/>
            <person name="Levy M."/>
            <person name="Boudet N."/>
            <person name="Castellano S."/>
            <person name="Anthouard V."/>
            <person name="Jubin C."/>
            <person name="Castelli V."/>
            <person name="Katinka M."/>
            <person name="Vacherie B."/>
            <person name="Biemont C."/>
            <person name="Skalli Z."/>
            <person name="Cattolico L."/>
            <person name="Poulain J."/>
            <person name="De Berardinis V."/>
            <person name="Cruaud C."/>
            <person name="Duprat S."/>
            <person name="Brottier P."/>
            <person name="Coutanceau J.-P."/>
            <person name="Gouzy J."/>
            <person name="Parra G."/>
            <person name="Lardier G."/>
            <person name="Chapple C."/>
            <person name="McKernan K.J."/>
            <person name="McEwan P."/>
            <person name="Bosak S."/>
            <person name="Kellis M."/>
            <person name="Volff J.-N."/>
            <person name="Guigo R."/>
            <person name="Zody M.C."/>
            <person name="Mesirov J."/>
            <person name="Lindblad-Toh K."/>
            <person name="Birren B."/>
            <person name="Nusbaum C."/>
            <person name="Kahn D."/>
            <person name="Robinson-Rechavi M."/>
            <person name="Laudet V."/>
            <person name="Schachter V."/>
            <person name="Quetier F."/>
            <person name="Saurin W."/>
            <person name="Scarpelli C."/>
            <person name="Wincker P."/>
            <person name="Lander E.S."/>
            <person name="Weissenbach J."/>
            <person name="Roest Crollius H."/>
        </authorList>
    </citation>
    <scope>NUCLEOTIDE SEQUENCE [LARGE SCALE GENOMIC DNA]</scope>
</reference>
<accession>H3C1U1</accession>
<evidence type="ECO:0000313" key="3">
    <source>
        <dbReference type="Proteomes" id="UP000007303"/>
    </source>
</evidence>
<reference evidence="2" key="3">
    <citation type="submission" date="2025-09" db="UniProtKB">
        <authorList>
            <consortium name="Ensembl"/>
        </authorList>
    </citation>
    <scope>IDENTIFICATION</scope>
</reference>
<proteinExistence type="predicted"/>
<reference evidence="2" key="2">
    <citation type="submission" date="2025-08" db="UniProtKB">
        <authorList>
            <consortium name="Ensembl"/>
        </authorList>
    </citation>
    <scope>IDENTIFICATION</scope>
</reference>
<dbReference type="AlphaFoldDB" id="H3C1U1"/>
<protein>
    <submittedName>
        <fullName evidence="2">Uncharacterized protein</fullName>
    </submittedName>
</protein>
<dbReference type="InParanoid" id="H3C1U1"/>
<keyword evidence="3" id="KW-1185">Reference proteome</keyword>
<evidence type="ECO:0000313" key="2">
    <source>
        <dbReference type="Ensembl" id="ENSTNIP00000002208.1"/>
    </source>
</evidence>
<dbReference type="HOGENOM" id="CLU_2460624_0_0_1"/>
<sequence>AAGALACLRAEVIGLLGCCGEDDAKLEENPRSRWWEDRKEDQEKAGPSRHHGVDPHQVSRGCCCCRGPPAPGTRQVVHATHVEDLCLSC</sequence>
<dbReference type="GeneTree" id="ENSGT00500000045771"/>
<name>H3C1U1_TETNG</name>
<feature type="region of interest" description="Disordered" evidence="1">
    <location>
        <begin position="22"/>
        <end position="58"/>
    </location>
</feature>